<sequence length="440" mass="48468">TTTALIDEALKVIFSKSLHNDIVSDSELMSLFETEMDIKTEETTGGRYVEQGHFWTLPAGAGWRADDEYIPEAVSATFKNTRIFLRKFHLTLQMTGDTMRRVRTDEGAFLDYMEKAKPALVERGNQDLDSAYIGFGSGIKARISTGITDNADGTMTFGVNRHSGVDGFGEAWLQFLEGERVVFSSTPGFTTLRNAGTSQSGKVTDLNEDNETITVEATAGLIAAAAQDDYIGSGDGAGHSGQVGGVDRAMAGILAGVDDGNILQTYNNIDRLATGNRLWRSIVVDATTNFEGVLSEEALNFMNRTTLIRGNGKPTHFIMSHSARDSYWKSIKGDRFFIDPGGSYTGGKGRLQIVLGDTVYPLRVCRKLPPEVCFGVQKDRWARLTLGELTWEEETGSMWNRVVDSTGRKDAYYSVAHLYEQLYCAAPRKQWRLEGLVPVI</sequence>
<dbReference type="InterPro" id="IPR049718">
    <property type="entry name" value="AKO59007-like"/>
</dbReference>
<dbReference type="EMBL" id="LAZR01012971">
    <property type="protein sequence ID" value="KKM24214.1"/>
    <property type="molecule type" value="Genomic_DNA"/>
</dbReference>
<dbReference type="NCBIfam" id="NF033394">
    <property type="entry name" value="capsid_maj_Podo"/>
    <property type="match status" value="1"/>
</dbReference>
<name>A0A0F9IVZ1_9ZZZZ</name>
<reference evidence="1" key="1">
    <citation type="journal article" date="2015" name="Nature">
        <title>Complex archaea that bridge the gap between prokaryotes and eukaryotes.</title>
        <authorList>
            <person name="Spang A."/>
            <person name="Saw J.H."/>
            <person name="Jorgensen S.L."/>
            <person name="Zaremba-Niedzwiedzka K."/>
            <person name="Martijn J."/>
            <person name="Lind A.E."/>
            <person name="van Eijk R."/>
            <person name="Schleper C."/>
            <person name="Guy L."/>
            <person name="Ettema T.J."/>
        </authorList>
    </citation>
    <scope>NUCLEOTIDE SEQUENCE</scope>
</reference>
<proteinExistence type="predicted"/>
<evidence type="ECO:0000313" key="1">
    <source>
        <dbReference type="EMBL" id="KKM24214.1"/>
    </source>
</evidence>
<organism evidence="1">
    <name type="scientific">marine sediment metagenome</name>
    <dbReference type="NCBI Taxonomy" id="412755"/>
    <lineage>
        <taxon>unclassified sequences</taxon>
        <taxon>metagenomes</taxon>
        <taxon>ecological metagenomes</taxon>
    </lineage>
</organism>
<comment type="caution">
    <text evidence="1">The sequence shown here is derived from an EMBL/GenBank/DDBJ whole genome shotgun (WGS) entry which is preliminary data.</text>
</comment>
<dbReference type="AlphaFoldDB" id="A0A0F9IVZ1"/>
<gene>
    <name evidence="1" type="ORF">LCGC14_1607350</name>
</gene>
<accession>A0A0F9IVZ1</accession>
<protein>
    <submittedName>
        <fullName evidence="1">Uncharacterized protein</fullName>
    </submittedName>
</protein>
<feature type="non-terminal residue" evidence="1">
    <location>
        <position position="1"/>
    </location>
</feature>